<gene>
    <name evidence="3" type="ORF">D9756_011135</name>
</gene>
<keyword evidence="4" id="KW-1185">Reference proteome</keyword>
<dbReference type="InterPro" id="IPR008011">
    <property type="entry name" value="Complex1_LYR_dom"/>
</dbReference>
<evidence type="ECO:0000256" key="1">
    <source>
        <dbReference type="SAM" id="MobiDB-lite"/>
    </source>
</evidence>
<feature type="domain" description="Complex 1 LYR protein" evidence="2">
    <location>
        <begin position="34"/>
        <end position="82"/>
    </location>
</feature>
<protein>
    <recommendedName>
        <fullName evidence="2">Complex 1 LYR protein domain-containing protein</fullName>
    </recommendedName>
</protein>
<accession>A0A8H5CT96</accession>
<dbReference type="Proteomes" id="UP000559027">
    <property type="component" value="Unassembled WGS sequence"/>
</dbReference>
<evidence type="ECO:0000259" key="2">
    <source>
        <dbReference type="Pfam" id="PF05347"/>
    </source>
</evidence>
<feature type="compositionally biased region" description="Basic and acidic residues" evidence="1">
    <location>
        <begin position="356"/>
        <end position="366"/>
    </location>
</feature>
<comment type="caution">
    <text evidence="3">The sequence shown here is derived from an EMBL/GenBank/DDBJ whole genome shotgun (WGS) entry which is preliminary data.</text>
</comment>
<dbReference type="OrthoDB" id="2571149at2759"/>
<evidence type="ECO:0000313" key="4">
    <source>
        <dbReference type="Proteomes" id="UP000559027"/>
    </source>
</evidence>
<proteinExistence type="predicted"/>
<dbReference type="EMBL" id="JAACJO010000035">
    <property type="protein sequence ID" value="KAF5346207.1"/>
    <property type="molecule type" value="Genomic_DNA"/>
</dbReference>
<reference evidence="3 4" key="1">
    <citation type="journal article" date="2020" name="ISME J.">
        <title>Uncovering the hidden diversity of litter-decomposition mechanisms in mushroom-forming fungi.</title>
        <authorList>
            <person name="Floudas D."/>
            <person name="Bentzer J."/>
            <person name="Ahren D."/>
            <person name="Johansson T."/>
            <person name="Persson P."/>
            <person name="Tunlid A."/>
        </authorList>
    </citation>
    <scope>NUCLEOTIDE SEQUENCE [LARGE SCALE GENOMIC DNA]</scope>
    <source>
        <strain evidence="3 4">CBS 146.42</strain>
    </source>
</reference>
<name>A0A8H5CT96_9AGAR</name>
<organism evidence="3 4">
    <name type="scientific">Leucocoprinus leucothites</name>
    <dbReference type="NCBI Taxonomy" id="201217"/>
    <lineage>
        <taxon>Eukaryota</taxon>
        <taxon>Fungi</taxon>
        <taxon>Dikarya</taxon>
        <taxon>Basidiomycota</taxon>
        <taxon>Agaricomycotina</taxon>
        <taxon>Agaricomycetes</taxon>
        <taxon>Agaricomycetidae</taxon>
        <taxon>Agaricales</taxon>
        <taxon>Agaricineae</taxon>
        <taxon>Agaricaceae</taxon>
        <taxon>Leucocoprinus</taxon>
    </lineage>
</organism>
<dbReference type="Pfam" id="PF05347">
    <property type="entry name" value="Complex1_LYR"/>
    <property type="match status" value="1"/>
</dbReference>
<evidence type="ECO:0000313" key="3">
    <source>
        <dbReference type="EMBL" id="KAF5346207.1"/>
    </source>
</evidence>
<dbReference type="AlphaFoldDB" id="A0A8H5CT96"/>
<feature type="region of interest" description="Disordered" evidence="1">
    <location>
        <begin position="352"/>
        <end position="374"/>
    </location>
</feature>
<sequence length="374" mass="44356">MTSTRESIRQLLKPLQRARPRTPFWNIPAHRAPTLTLYRNLLKEAPTDAICFRIRMLWKRNRNLTSVEQTQNALRQGYKYLDIFHRANAGDAHLQDVLRRYSRLIDVRCEKEYWKYLLTKELVWRAKLRYRPILTGASFSPSPYHKPLPRMINQPVKLSQMIRWRIQAHLRRNERHQAYLETIADIRNECRTEAEVSRLLPPPVRDKTVFAGYYGEWTDVYKGQLSLISKAYDRANERAKTPFPQALLKQLKEARRERIRNKTKERVREIRGETTRSLGRRLRQRPPAHVLNQMTPEQRRLDEFARHPSEVGYTAIAKQRLGRGFKNSDAWIIEESREKKAELDAIAEAIRQQNKLKREADDRSISQDKSTMPL</sequence>